<dbReference type="AlphaFoldDB" id="A0A7Y0L9S2"/>
<keyword evidence="3" id="KW-1185">Reference proteome</keyword>
<keyword evidence="1" id="KW-0812">Transmembrane</keyword>
<dbReference type="RefSeq" id="WP_169073445.1">
    <property type="nucleotide sequence ID" value="NZ_JABBXH010000001.1"/>
</dbReference>
<feature type="transmembrane region" description="Helical" evidence="1">
    <location>
        <begin position="87"/>
        <end position="111"/>
    </location>
</feature>
<organism evidence="2 3">
    <name type="scientific">Thalassotalea algicola</name>
    <dbReference type="NCBI Taxonomy" id="2716224"/>
    <lineage>
        <taxon>Bacteria</taxon>
        <taxon>Pseudomonadati</taxon>
        <taxon>Pseudomonadota</taxon>
        <taxon>Gammaproteobacteria</taxon>
        <taxon>Alteromonadales</taxon>
        <taxon>Colwelliaceae</taxon>
        <taxon>Thalassotalea</taxon>
    </lineage>
</organism>
<comment type="caution">
    <text evidence="2">The sequence shown here is derived from an EMBL/GenBank/DDBJ whole genome shotgun (WGS) entry which is preliminary data.</text>
</comment>
<protein>
    <submittedName>
        <fullName evidence="2">Uncharacterized protein</fullName>
    </submittedName>
</protein>
<keyword evidence="1" id="KW-1133">Transmembrane helix</keyword>
<proteinExistence type="predicted"/>
<reference evidence="2 3" key="1">
    <citation type="submission" date="2020-04" db="EMBL/GenBank/DDBJ databases">
        <title>Thalassotalea sp. M1531, isolated from the surface of marine red alga.</title>
        <authorList>
            <person name="Pang L."/>
            <person name="Lu D.-C."/>
        </authorList>
    </citation>
    <scope>NUCLEOTIDE SEQUENCE [LARGE SCALE GENOMIC DNA]</scope>
    <source>
        <strain evidence="2 3">M1531</strain>
    </source>
</reference>
<feature type="transmembrane region" description="Helical" evidence="1">
    <location>
        <begin position="18"/>
        <end position="36"/>
    </location>
</feature>
<evidence type="ECO:0000313" key="2">
    <source>
        <dbReference type="EMBL" id="NMP30102.1"/>
    </source>
</evidence>
<name>A0A7Y0L9S2_9GAMM</name>
<feature type="transmembrane region" description="Helical" evidence="1">
    <location>
        <begin position="42"/>
        <end position="66"/>
    </location>
</feature>
<keyword evidence="1" id="KW-0472">Membrane</keyword>
<evidence type="ECO:0000256" key="1">
    <source>
        <dbReference type="SAM" id="Phobius"/>
    </source>
</evidence>
<accession>A0A7Y0L9S2</accession>
<evidence type="ECO:0000313" key="3">
    <source>
        <dbReference type="Proteomes" id="UP000568664"/>
    </source>
</evidence>
<dbReference type="Proteomes" id="UP000568664">
    <property type="component" value="Unassembled WGS sequence"/>
</dbReference>
<sequence length="117" mass="13356">MLVTLHQVAGKLFRFRQLIGIAGGVALISFVVLLMLNQPQSYLFLSALVMIWCLLLTLLIHSFVQIPPPLSAKASLFSRIRFKLYKIVMNLLLVFFILASLATLFMTFRLLSFGFYR</sequence>
<dbReference type="EMBL" id="JABBXH010000001">
    <property type="protein sequence ID" value="NMP30102.1"/>
    <property type="molecule type" value="Genomic_DNA"/>
</dbReference>
<gene>
    <name evidence="2" type="ORF">HII17_00885</name>
</gene>